<dbReference type="InterPro" id="IPR052529">
    <property type="entry name" value="Bact_Transport_Assoc"/>
</dbReference>
<proteinExistence type="predicted"/>
<feature type="transmembrane region" description="Helical" evidence="2">
    <location>
        <begin position="322"/>
        <end position="342"/>
    </location>
</feature>
<dbReference type="Proteomes" id="UP000198280">
    <property type="component" value="Unassembled WGS sequence"/>
</dbReference>
<feature type="domain" description="DUF418" evidence="3">
    <location>
        <begin position="313"/>
        <end position="421"/>
    </location>
</feature>
<feature type="transmembrane region" description="Helical" evidence="2">
    <location>
        <begin position="165"/>
        <end position="183"/>
    </location>
</feature>
<evidence type="ECO:0000256" key="1">
    <source>
        <dbReference type="SAM" id="MobiDB-lite"/>
    </source>
</evidence>
<feature type="transmembrane region" description="Helical" evidence="2">
    <location>
        <begin position="45"/>
        <end position="65"/>
    </location>
</feature>
<evidence type="ECO:0000256" key="2">
    <source>
        <dbReference type="SAM" id="Phobius"/>
    </source>
</evidence>
<feature type="transmembrane region" description="Helical" evidence="2">
    <location>
        <begin position="247"/>
        <end position="268"/>
    </location>
</feature>
<keyword evidence="2" id="KW-1133">Transmembrane helix</keyword>
<evidence type="ECO:0000313" key="5">
    <source>
        <dbReference type="EMBL" id="SNT54284.1"/>
    </source>
</evidence>
<feature type="transmembrane region" description="Helical" evidence="2">
    <location>
        <begin position="115"/>
        <end position="133"/>
    </location>
</feature>
<feature type="transmembrane region" description="Helical" evidence="2">
    <location>
        <begin position="85"/>
        <end position="103"/>
    </location>
</feature>
<sequence>MACEWPRHKPGGMTNASPATAPAPAAPPGPVEEHRRSRTAVTGRLVGVDLARGLAILGMFAAHVGPDPSVGGPLGWTMELARGRSSALFAFLAGFSLILLTGRPEPRRGRAGRQAVGRVLIRAGVLIVLGYLLTALDTSIDVILSFYGLAFVLLLPLYRLRARTLAVIAAATALVLPQVLYVLRVAVDRGSWSDAVIAHDPLARLTGSDGFLELLITGSYPVLTWVPFLIAGMAVARLDLSRAGVRAKIAVCGSALAVVGYGGSWLALHFVPGAETAIRAATDGAPTASAWWSDTLSQAYGDQVVDTPSWLLVAAPHSQTTFSILGNTGVAIFTVATCLAAMECSKRLRWLATPVTAVGSISLTAYVGHIVAIKVLGVDDLPDSAAVPVLLCFAAAAMVLAMAWTRIFRRGPLEVMLHAITTPARLIT</sequence>
<dbReference type="InterPro" id="IPR007349">
    <property type="entry name" value="DUF418"/>
</dbReference>
<keyword evidence="2" id="KW-0472">Membrane</keyword>
<evidence type="ECO:0000259" key="4">
    <source>
        <dbReference type="Pfam" id="PF07786"/>
    </source>
</evidence>
<keyword evidence="2" id="KW-0812">Transmembrane</keyword>
<dbReference type="Pfam" id="PF04235">
    <property type="entry name" value="DUF418"/>
    <property type="match status" value="1"/>
</dbReference>
<organism evidence="5 6">
    <name type="scientific">Actinacidiphila glaucinigra</name>
    <dbReference type="NCBI Taxonomy" id="235986"/>
    <lineage>
        <taxon>Bacteria</taxon>
        <taxon>Bacillati</taxon>
        <taxon>Actinomycetota</taxon>
        <taxon>Actinomycetes</taxon>
        <taxon>Kitasatosporales</taxon>
        <taxon>Streptomycetaceae</taxon>
        <taxon>Actinacidiphila</taxon>
    </lineage>
</organism>
<dbReference type="AlphaFoldDB" id="A0A239NIQ1"/>
<feature type="transmembrane region" description="Helical" evidence="2">
    <location>
        <begin position="354"/>
        <end position="373"/>
    </location>
</feature>
<dbReference type="PANTHER" id="PTHR30590:SF3">
    <property type="entry name" value="HYPOTHETICAL MEMBRANE SPANNING PROTEIN"/>
    <property type="match status" value="1"/>
</dbReference>
<gene>
    <name evidence="5" type="ORF">SAMN05216252_13670</name>
</gene>
<feature type="transmembrane region" description="Helical" evidence="2">
    <location>
        <begin position="214"/>
        <end position="235"/>
    </location>
</feature>
<feature type="transmembrane region" description="Helical" evidence="2">
    <location>
        <begin position="385"/>
        <end position="404"/>
    </location>
</feature>
<feature type="region of interest" description="Disordered" evidence="1">
    <location>
        <begin position="1"/>
        <end position="38"/>
    </location>
</feature>
<feature type="domain" description="Heparan-alpha-glucosaminide N-acetyltransferase catalytic" evidence="4">
    <location>
        <begin position="44"/>
        <end position="242"/>
    </location>
</feature>
<name>A0A239NIQ1_9ACTN</name>
<dbReference type="EMBL" id="FZOF01000036">
    <property type="protein sequence ID" value="SNT54284.1"/>
    <property type="molecule type" value="Genomic_DNA"/>
</dbReference>
<feature type="transmembrane region" description="Helical" evidence="2">
    <location>
        <begin position="139"/>
        <end position="158"/>
    </location>
</feature>
<dbReference type="InterPro" id="IPR012429">
    <property type="entry name" value="HGSNAT_cat"/>
</dbReference>
<protein>
    <submittedName>
        <fullName evidence="5">Uncharacterized membrane protein YeiB</fullName>
    </submittedName>
</protein>
<keyword evidence="6" id="KW-1185">Reference proteome</keyword>
<accession>A0A239NIQ1</accession>
<dbReference type="PANTHER" id="PTHR30590">
    <property type="entry name" value="INNER MEMBRANE PROTEIN"/>
    <property type="match status" value="1"/>
</dbReference>
<reference evidence="5 6" key="1">
    <citation type="submission" date="2017-06" db="EMBL/GenBank/DDBJ databases">
        <authorList>
            <person name="Kim H.J."/>
            <person name="Triplett B.A."/>
        </authorList>
    </citation>
    <scope>NUCLEOTIDE SEQUENCE [LARGE SCALE GENOMIC DNA]</scope>
    <source>
        <strain evidence="5 6">CGMCC 4.1858</strain>
    </source>
</reference>
<evidence type="ECO:0000259" key="3">
    <source>
        <dbReference type="Pfam" id="PF04235"/>
    </source>
</evidence>
<dbReference type="Pfam" id="PF07786">
    <property type="entry name" value="HGSNAT_cat"/>
    <property type="match status" value="1"/>
</dbReference>
<evidence type="ECO:0000313" key="6">
    <source>
        <dbReference type="Proteomes" id="UP000198280"/>
    </source>
</evidence>